<evidence type="ECO:0000256" key="4">
    <source>
        <dbReference type="ARBA" id="ARBA00012368"/>
    </source>
</evidence>
<dbReference type="Pfam" id="PF09279">
    <property type="entry name" value="EF-hand_like"/>
    <property type="match status" value="1"/>
</dbReference>
<dbReference type="GO" id="GO:0004435">
    <property type="term" value="F:phosphatidylinositol-4,5-bisphosphate phospholipase C activity"/>
    <property type="evidence" value="ECO:0007669"/>
    <property type="project" value="UniProtKB-EC"/>
</dbReference>
<dbReference type="InterPro" id="IPR000909">
    <property type="entry name" value="PLipase_C_PInositol-sp_X_dom"/>
</dbReference>
<evidence type="ECO:0000256" key="10">
    <source>
        <dbReference type="ARBA" id="ARBA00023136"/>
    </source>
</evidence>
<dbReference type="InterPro" id="IPR001711">
    <property type="entry name" value="PLipase_C_Pinositol-sp_Y"/>
</dbReference>
<feature type="region of interest" description="Disordered" evidence="13">
    <location>
        <begin position="323"/>
        <end position="373"/>
    </location>
</feature>
<feature type="compositionally biased region" description="Basic and acidic residues" evidence="13">
    <location>
        <begin position="358"/>
        <end position="373"/>
    </location>
</feature>
<feature type="compositionally biased region" description="Basic and acidic residues" evidence="13">
    <location>
        <begin position="888"/>
        <end position="908"/>
    </location>
</feature>
<feature type="domain" description="PI-PLC Y-box" evidence="15">
    <location>
        <begin position="411"/>
        <end position="497"/>
    </location>
</feature>
<feature type="region of interest" description="Disordered" evidence="13">
    <location>
        <begin position="1444"/>
        <end position="1540"/>
    </location>
</feature>
<dbReference type="GO" id="GO:0048015">
    <property type="term" value="P:phosphatidylinositol-mediated signaling"/>
    <property type="evidence" value="ECO:0007669"/>
    <property type="project" value="TreeGrafter"/>
</dbReference>
<evidence type="ECO:0000256" key="6">
    <source>
        <dbReference type="ARBA" id="ARBA00022801"/>
    </source>
</evidence>
<dbReference type="CDD" id="cd08599">
    <property type="entry name" value="PI-PLCc_plant"/>
    <property type="match status" value="1"/>
</dbReference>
<dbReference type="GO" id="GO:0051209">
    <property type="term" value="P:release of sequestered calcium ion into cytosol"/>
    <property type="evidence" value="ECO:0007669"/>
    <property type="project" value="TreeGrafter"/>
</dbReference>
<keyword evidence="9 12" id="KW-0443">Lipid metabolism</keyword>
<dbReference type="GO" id="GO:0005886">
    <property type="term" value="C:plasma membrane"/>
    <property type="evidence" value="ECO:0007669"/>
    <property type="project" value="UniProtKB-SubCell"/>
</dbReference>
<dbReference type="InterPro" id="IPR035892">
    <property type="entry name" value="C2_domain_sf"/>
</dbReference>
<dbReference type="Gene3D" id="2.60.40.150">
    <property type="entry name" value="C2 domain"/>
    <property type="match status" value="3"/>
</dbReference>
<comment type="catalytic activity">
    <reaction evidence="1 12">
        <text>a 1,2-diacyl-sn-glycero-3-phospho-(1D-myo-inositol-4,5-bisphosphate) + H2O = 1D-myo-inositol 1,4,5-trisphosphate + a 1,2-diacyl-sn-glycerol + H(+)</text>
        <dbReference type="Rhea" id="RHEA:33179"/>
        <dbReference type="ChEBI" id="CHEBI:15377"/>
        <dbReference type="ChEBI" id="CHEBI:15378"/>
        <dbReference type="ChEBI" id="CHEBI:17815"/>
        <dbReference type="ChEBI" id="CHEBI:58456"/>
        <dbReference type="ChEBI" id="CHEBI:203600"/>
        <dbReference type="EC" id="3.1.4.11"/>
    </reaction>
</comment>
<evidence type="ECO:0000256" key="2">
    <source>
        <dbReference type="ARBA" id="ARBA00001913"/>
    </source>
</evidence>
<keyword evidence="5" id="KW-1003">Cell membrane</keyword>
<keyword evidence="17" id="KW-1185">Reference proteome</keyword>
<feature type="domain" description="PI-PLC Y-box" evidence="15">
    <location>
        <begin position="1580"/>
        <end position="1666"/>
    </location>
</feature>
<dbReference type="EMBL" id="QJKJ01006704">
    <property type="protein sequence ID" value="RDX85780.1"/>
    <property type="molecule type" value="Genomic_DNA"/>
</dbReference>
<dbReference type="STRING" id="157652.A0A371G5C5"/>
<organism evidence="16 17">
    <name type="scientific">Mucuna pruriens</name>
    <name type="common">Velvet bean</name>
    <name type="synonym">Dolichos pruriens</name>
    <dbReference type="NCBI Taxonomy" id="157652"/>
    <lineage>
        <taxon>Eukaryota</taxon>
        <taxon>Viridiplantae</taxon>
        <taxon>Streptophyta</taxon>
        <taxon>Embryophyta</taxon>
        <taxon>Tracheophyta</taxon>
        <taxon>Spermatophyta</taxon>
        <taxon>Magnoliopsida</taxon>
        <taxon>eudicotyledons</taxon>
        <taxon>Gunneridae</taxon>
        <taxon>Pentapetalae</taxon>
        <taxon>rosids</taxon>
        <taxon>fabids</taxon>
        <taxon>Fabales</taxon>
        <taxon>Fabaceae</taxon>
        <taxon>Papilionoideae</taxon>
        <taxon>50 kb inversion clade</taxon>
        <taxon>NPAAA clade</taxon>
        <taxon>indigoferoid/millettioid clade</taxon>
        <taxon>Phaseoleae</taxon>
        <taxon>Mucuna</taxon>
    </lineage>
</organism>
<gene>
    <name evidence="16" type="primary">PLC2</name>
    <name evidence="16" type="ORF">CR513_32976</name>
</gene>
<reference evidence="16" key="1">
    <citation type="submission" date="2018-05" db="EMBL/GenBank/DDBJ databases">
        <title>Draft genome of Mucuna pruriens seed.</title>
        <authorList>
            <person name="Nnadi N.E."/>
            <person name="Vos R."/>
            <person name="Hasami M.H."/>
            <person name="Devisetty U.K."/>
            <person name="Aguiy J.C."/>
        </authorList>
    </citation>
    <scope>NUCLEOTIDE SEQUENCE [LARGE SCALE GENOMIC DNA]</scope>
    <source>
        <strain evidence="16">JCA_2017</strain>
    </source>
</reference>
<evidence type="ECO:0000259" key="15">
    <source>
        <dbReference type="PROSITE" id="PS50008"/>
    </source>
</evidence>
<dbReference type="GO" id="GO:0006950">
    <property type="term" value="P:response to stress"/>
    <property type="evidence" value="ECO:0007669"/>
    <property type="project" value="UniProtKB-ARBA"/>
</dbReference>
<evidence type="ECO:0000256" key="3">
    <source>
        <dbReference type="ARBA" id="ARBA00004202"/>
    </source>
</evidence>
<feature type="non-terminal residue" evidence="16">
    <location>
        <position position="1"/>
    </location>
</feature>
<name>A0A371G5C5_MUCPR</name>
<dbReference type="Gene3D" id="1.10.238.10">
    <property type="entry name" value="EF-hand"/>
    <property type="match status" value="3"/>
</dbReference>
<dbReference type="PROSITE" id="PS50008">
    <property type="entry name" value="PIPLC_Y_DOMAIN"/>
    <property type="match status" value="3"/>
</dbReference>
<dbReference type="PROSITE" id="PS50007">
    <property type="entry name" value="PIPLC_X_DOMAIN"/>
    <property type="match status" value="3"/>
</dbReference>
<dbReference type="Pfam" id="PF00388">
    <property type="entry name" value="PI-PLC-X"/>
    <property type="match status" value="3"/>
</dbReference>
<protein>
    <recommendedName>
        <fullName evidence="4 12">Phosphoinositide phospholipase C</fullName>
        <ecNumber evidence="4 12">3.1.4.11</ecNumber>
    </recommendedName>
</protein>
<evidence type="ECO:0000259" key="14">
    <source>
        <dbReference type="PROSITE" id="PS50004"/>
    </source>
</evidence>
<proteinExistence type="predicted"/>
<dbReference type="SMART" id="SM00239">
    <property type="entry name" value="C2"/>
    <property type="match status" value="3"/>
</dbReference>
<keyword evidence="8 12" id="KW-0442">Lipid degradation</keyword>
<dbReference type="InterPro" id="IPR015359">
    <property type="entry name" value="PLC_EF-hand-like"/>
</dbReference>
<evidence type="ECO:0000256" key="11">
    <source>
        <dbReference type="ARBA" id="ARBA00023224"/>
    </source>
</evidence>
<dbReference type="Proteomes" id="UP000257109">
    <property type="component" value="Unassembled WGS sequence"/>
</dbReference>
<dbReference type="SMART" id="SM00149">
    <property type="entry name" value="PLCYc"/>
    <property type="match status" value="3"/>
</dbReference>
<dbReference type="PROSITE" id="PS50004">
    <property type="entry name" value="C2"/>
    <property type="match status" value="3"/>
</dbReference>
<dbReference type="GO" id="GO:0016042">
    <property type="term" value="P:lipid catabolic process"/>
    <property type="evidence" value="ECO:0007669"/>
    <property type="project" value="UniProtKB-KW"/>
</dbReference>
<dbReference type="PANTHER" id="PTHR10336:SF203">
    <property type="entry name" value="PHOSPHOINOSITIDE PHOSPHOLIPASE C"/>
    <property type="match status" value="1"/>
</dbReference>
<dbReference type="SUPFAM" id="SSF49562">
    <property type="entry name" value="C2 domain (Calcium/lipid-binding domain, CaLB)"/>
    <property type="match status" value="3"/>
</dbReference>
<keyword evidence="7" id="KW-0106">Calcium</keyword>
<keyword evidence="6 12" id="KW-0378">Hydrolase</keyword>
<dbReference type="InterPro" id="IPR017946">
    <property type="entry name" value="PLC-like_Pdiesterase_TIM-brl"/>
</dbReference>
<dbReference type="PROSITE" id="PS00018">
    <property type="entry name" value="EF_HAND_1"/>
    <property type="match status" value="1"/>
</dbReference>
<evidence type="ECO:0000256" key="1">
    <source>
        <dbReference type="ARBA" id="ARBA00001195"/>
    </source>
</evidence>
<dbReference type="Pfam" id="PF00168">
    <property type="entry name" value="C2"/>
    <property type="match status" value="3"/>
</dbReference>
<evidence type="ECO:0000313" key="16">
    <source>
        <dbReference type="EMBL" id="RDX85780.1"/>
    </source>
</evidence>
<keyword evidence="10" id="KW-0472">Membrane</keyword>
<evidence type="ECO:0000313" key="17">
    <source>
        <dbReference type="Proteomes" id="UP000257109"/>
    </source>
</evidence>
<evidence type="ECO:0000256" key="5">
    <source>
        <dbReference type="ARBA" id="ARBA00022475"/>
    </source>
</evidence>
<feature type="compositionally biased region" description="Basic and acidic residues" evidence="13">
    <location>
        <begin position="336"/>
        <end position="350"/>
    </location>
</feature>
<feature type="domain" description="PI-PLC Y-box" evidence="15">
    <location>
        <begin position="977"/>
        <end position="1063"/>
    </location>
</feature>
<feature type="domain" description="C2" evidence="14">
    <location>
        <begin position="1065"/>
        <end position="1194"/>
    </location>
</feature>
<dbReference type="PANTHER" id="PTHR10336">
    <property type="entry name" value="PHOSPHOINOSITIDE-SPECIFIC PHOSPHOLIPASE C FAMILY PROTEIN"/>
    <property type="match status" value="1"/>
</dbReference>
<dbReference type="SUPFAM" id="SSF51695">
    <property type="entry name" value="PLC-like phosphodiesterases"/>
    <property type="match status" value="3"/>
</dbReference>
<dbReference type="EC" id="3.1.4.11" evidence="4 12"/>
<evidence type="ECO:0000256" key="13">
    <source>
        <dbReference type="SAM" id="MobiDB-lite"/>
    </source>
</evidence>
<comment type="caution">
    <text evidence="16">The sequence shown here is derived from an EMBL/GenBank/DDBJ whole genome shotgun (WGS) entry which is preliminary data.</text>
</comment>
<dbReference type="Pfam" id="PF00387">
    <property type="entry name" value="PI-PLC-Y"/>
    <property type="match status" value="3"/>
</dbReference>
<evidence type="ECO:0000256" key="12">
    <source>
        <dbReference type="RuleBase" id="RU361133"/>
    </source>
</evidence>
<keyword evidence="11" id="KW-0807">Transducer</keyword>
<dbReference type="InterPro" id="IPR000008">
    <property type="entry name" value="C2_dom"/>
</dbReference>
<dbReference type="InterPro" id="IPR001192">
    <property type="entry name" value="PI-PLC_fam"/>
</dbReference>
<evidence type="ECO:0000256" key="7">
    <source>
        <dbReference type="ARBA" id="ARBA00022837"/>
    </source>
</evidence>
<feature type="compositionally biased region" description="Basic and acidic residues" evidence="13">
    <location>
        <begin position="1469"/>
        <end position="1504"/>
    </location>
</feature>
<feature type="domain" description="C2" evidence="14">
    <location>
        <begin position="1668"/>
        <end position="1797"/>
    </location>
</feature>
<feature type="region of interest" description="Disordered" evidence="13">
    <location>
        <begin position="888"/>
        <end position="935"/>
    </location>
</feature>
<feature type="domain" description="C2" evidence="14">
    <location>
        <begin position="501"/>
        <end position="627"/>
    </location>
</feature>
<dbReference type="PRINTS" id="PR00390">
    <property type="entry name" value="PHPHLIPASEC"/>
</dbReference>
<dbReference type="InterPro" id="IPR018247">
    <property type="entry name" value="EF_Hand_1_Ca_BS"/>
</dbReference>
<feature type="compositionally biased region" description="Acidic residues" evidence="13">
    <location>
        <begin position="1527"/>
        <end position="1538"/>
    </location>
</feature>
<dbReference type="OrthoDB" id="269822at2759"/>
<evidence type="ECO:0000256" key="8">
    <source>
        <dbReference type="ARBA" id="ARBA00022963"/>
    </source>
</evidence>
<dbReference type="SUPFAM" id="SSF47473">
    <property type="entry name" value="EF-hand"/>
    <property type="match status" value="3"/>
</dbReference>
<dbReference type="InterPro" id="IPR011992">
    <property type="entry name" value="EF-hand-dom_pair"/>
</dbReference>
<dbReference type="Gene3D" id="3.20.20.190">
    <property type="entry name" value="Phosphatidylinositol (PI) phosphodiesterase"/>
    <property type="match status" value="3"/>
</dbReference>
<sequence length="1815" mass="208094">MGNSMVTYNKYKTFLFFIRKFKVTEPVPPQDLKEVFTKFTGGGSHMTTEELHRFLVEHQGEEDYTLLDSDKVVEKVLQVRKTCQETVDIDQNREHKITLDELFRFLLHDDSNGPLKPKVHHDMGAPLSHYFIYTGHNSYLTGNQLCSDCSEEPIIRALERGVRVIELDLWPTSKNKDDIKVDHGWYMKLMIKFILTIVYRDPKKKVYKAYLFDFCFPLIWNQCRTLTNPVSVIKCLKSIKKYGFVASQYPVVITIEDHLTTDLRTKFAEMATQIFGEMLYYPDETDCLTEFPSPESLKNRVIISTKPPKEHFECNRIKDNTNCSMLNESDSSDDESWGKESSDSSSRNEVETEATNGSDRDEGNASASECDHKSYQEYSPDYKRIITIHNRKLKGCLKDKLKTDGEPRRLSWSETTLEKASESHGTDIVRFTQKNILRVYPSAMRVKSSNFKPHIGWMYGAQMVAFNMQGHGKSLWLMQGMFRANGGCGYVKKPQILMQKHQGDNDFDPTRILTVKKTLKVKVYMGHGWNLDFSPTHFDKCSPPDFYTKVRIVGMPGDVAKKKTKVMMDNWFPVWDEEFEFPLSVPELALLMIQVKDKDPGKDDFAGQTCLPVSELKHGFRSVPLYSRKGEKFKSCFNRKFTVSEQAPPPDVKEVFSLYADGGPSMSADQLLRFLHDHQNQLEYTVEDSNRILDHILQSRKQNGDAESDPGDQLTLDEFFRFLFLLDFNDPLKSKVHHDMNAPLSHYFIYTGHNSYLTGNQLSSDCSDVPIIKSLQRGVRVIELDLWPNSTKDDIDVVHGRTLTAPVSLIQCLKSIKEYAFVKSEYPLIITLEDHLTPDLQAKVAEMITQVFGDMLYLPETDLQTEFPTPESVKGRILISTKPPKEYLESKQFKDSDSERESTDERPSSPRLVVPELEVDEKSNASDLDEEGLNAREKKLDQPNAMEYKRLITIHAGKPKGPVKDHLNVLGGVKRLSLSEQELERASASYGSDIVRFTQKNIIRVYPKGTRVTSSNYRPHIGWIYGAQMVAFNMQGHGKSLWYMQGMFRANGGCGYVLKPAFLMEKGPQNEVFDPKRPLPVKKTLKVKVYMGNGWSSDFSKTHFDTFSPPDFYTKVCIVGVPADNANKKTRVIQDDWFPVWDEEFEFSLTVPDLALLRIEVREYDKHEKDDFGGQTCLPISELRSGFRAVPLHDEKGEQLKSVKLLMREEKRRERESVAMSKQTYSVCFCWRRRFKLALAEAPSEIKSLFEQYSENELMTPSLLRRFLVEVQKEEKATEDDAQAIIDSFTHFHRRGVGLNLETFFKFLFGDSNPPLLPSREVHHDMTLPLSHYFIYTGHNSYLTGNQLSSDCSDIPIINALRRGVRVIELDIWPNASKNDIDVLHGRTLTTPVELIRCLTSIQENAFVASEYPVVITLEDHLTPDLQAKVAQMVTRTFGDMLFTPNPESVKEFPSPESLKKRIIISTKPPKEYLETKEKEKGDDSQHEKEKGDDSQHQKEKSEDEAWGNEVPSLKGGTIADYKDNNVDGDLDEEEFDESDKTLQNEAPEYRGLIAIHAGKPKGGLQECLKVDPDKVRRLSLSEQQLEKAAITHGKEIVRFTQRNILRVYPKGTRIDSSNYNPFIGWMHGAQMVAFNMQGYGRSLWLMHGMFRANGGCGYVKKPDFLLNTGPNNEVFDPKAKLPVKTTLKVTVYMGEGWYYDFKHTHFDQYSPPDFYTRVGIAGVPNDTIMKRTRAIEDNWLPTWNEVFEFPLSVPELAVLRIEVHEYDLSEKDDFGGQTCLPISELRSGIRAIPLHNQKGDKYPSVKLLMRFEFI</sequence>
<evidence type="ECO:0000256" key="9">
    <source>
        <dbReference type="ARBA" id="ARBA00023098"/>
    </source>
</evidence>
<comment type="subcellular location">
    <subcellularLocation>
        <location evidence="3">Cell membrane</location>
        <topology evidence="3">Peripheral membrane protein</topology>
    </subcellularLocation>
</comment>
<dbReference type="SMART" id="SM00148">
    <property type="entry name" value="PLCXc"/>
    <property type="match status" value="3"/>
</dbReference>
<comment type="cofactor">
    <cofactor evidence="2">
        <name>Ca(2+)</name>
        <dbReference type="ChEBI" id="CHEBI:29108"/>
    </cofactor>
</comment>
<dbReference type="CDD" id="cd00275">
    <property type="entry name" value="C2_PLC_like"/>
    <property type="match status" value="3"/>
</dbReference>
<dbReference type="FunFam" id="2.60.40.150:FF:000060">
    <property type="entry name" value="Phosphoinositide phospholipase C"/>
    <property type="match status" value="3"/>
</dbReference>
<accession>A0A371G5C5</accession>